<dbReference type="EC" id="2.7.13.3" evidence="2"/>
<evidence type="ECO:0000256" key="2">
    <source>
        <dbReference type="ARBA" id="ARBA00012438"/>
    </source>
</evidence>
<keyword evidence="5" id="KW-0547">Nucleotide-binding</keyword>
<dbReference type="SUPFAM" id="SSF47384">
    <property type="entry name" value="Homodimeric domain of signal transducing histidine kinase"/>
    <property type="match status" value="1"/>
</dbReference>
<keyword evidence="6" id="KW-0418">Kinase</keyword>
<comment type="caution">
    <text evidence="15">The sequence shown here is derived from an EMBL/GenBank/DDBJ whole genome shotgun (WGS) entry which is preliminary data.</text>
</comment>
<dbReference type="Pfam" id="PF00989">
    <property type="entry name" value="PAS"/>
    <property type="match status" value="1"/>
</dbReference>
<proteinExistence type="predicted"/>
<evidence type="ECO:0000259" key="12">
    <source>
        <dbReference type="PROSITE" id="PS50110"/>
    </source>
</evidence>
<dbReference type="GO" id="GO:0005524">
    <property type="term" value="F:ATP binding"/>
    <property type="evidence" value="ECO:0007669"/>
    <property type="project" value="UniProtKB-KW"/>
</dbReference>
<dbReference type="PROSITE" id="PS50109">
    <property type="entry name" value="HIS_KIN"/>
    <property type="match status" value="1"/>
</dbReference>
<dbReference type="SMART" id="SM00388">
    <property type="entry name" value="HisKA"/>
    <property type="match status" value="1"/>
</dbReference>
<dbReference type="InterPro" id="IPR000014">
    <property type="entry name" value="PAS"/>
</dbReference>
<dbReference type="Gene3D" id="1.10.287.130">
    <property type="match status" value="1"/>
</dbReference>
<dbReference type="SMART" id="SM00091">
    <property type="entry name" value="PAS"/>
    <property type="match status" value="1"/>
</dbReference>
<protein>
    <recommendedName>
        <fullName evidence="2">histidine kinase</fullName>
        <ecNumber evidence="2">2.7.13.3</ecNumber>
    </recommendedName>
</protein>
<evidence type="ECO:0000256" key="7">
    <source>
        <dbReference type="ARBA" id="ARBA00022840"/>
    </source>
</evidence>
<keyword evidence="10" id="KW-0472">Membrane</keyword>
<dbReference type="PROSITE" id="PS50110">
    <property type="entry name" value="RESPONSE_REGULATORY"/>
    <property type="match status" value="1"/>
</dbReference>
<sequence length="591" mass="66648">MIPLSVIGFMGLGFIMAVIIIIIKYWNRPYLRDIRFLGIAVLLLLGFLPFSQCLTLFGYGYELLKFSEYIMILLPFVLFLFFFTLFSRKEETLLVESEERYRILVEESNDGIFITDGKKFLFVNERMMDITGYTQEELLSINPFRLIHPQEVRRIINAVKTLKEQGSLNSLKSRILRKDKKTLIVLFNAKIIRHEGKLAVMGTIKDITDFETMQNELLKQEKLKSLTILAGGIAHDFNNFLTGIMGNLSILKMEMKHMKNREIIEILDEALEACEKARGLTAQLMNFTRSGTPVKEATSIEKIIKESAEFSLRGSKSRCEFHFQKDLPIVRIDPVQISQVIQNLVINASQAMPEGGVVRIYVVVVDVNENYPLPLMPGKYIKISIVDNGKGIPEEHLGKIFDPFFTTKEKGSGLGLSVCYRIVKNHNGHIEVESEEGKGTAVHVYLPLEEGKPTESRKEGDSPRMVRGKVLVMDDEELVRDLVKRGLEKNGISVDVASDGEEAVQNYRKALESGSPYNAVLLDLTVPGGMGGVEAARMILKIHPEANLIVSSGYSDDIVLSEYTKYGFKACLPKPYTIQKLIKTVEGFLSD</sequence>
<evidence type="ECO:0000259" key="14">
    <source>
        <dbReference type="PROSITE" id="PS50113"/>
    </source>
</evidence>
<evidence type="ECO:0000256" key="1">
    <source>
        <dbReference type="ARBA" id="ARBA00000085"/>
    </source>
</evidence>
<dbReference type="InterPro" id="IPR005467">
    <property type="entry name" value="His_kinase_dom"/>
</dbReference>
<dbReference type="InterPro" id="IPR000700">
    <property type="entry name" value="PAS-assoc_C"/>
</dbReference>
<dbReference type="InterPro" id="IPR004358">
    <property type="entry name" value="Sig_transdc_His_kin-like_C"/>
</dbReference>
<dbReference type="InterPro" id="IPR001789">
    <property type="entry name" value="Sig_transdc_resp-reg_receiver"/>
</dbReference>
<feature type="modified residue" description="4-aspartylphosphate" evidence="9">
    <location>
        <position position="523"/>
    </location>
</feature>
<dbReference type="Gene3D" id="3.30.450.20">
    <property type="entry name" value="PAS domain"/>
    <property type="match status" value="1"/>
</dbReference>
<dbReference type="PROSITE" id="PS50113">
    <property type="entry name" value="PAC"/>
    <property type="match status" value="1"/>
</dbReference>
<keyword evidence="3 9" id="KW-0597">Phosphoprotein</keyword>
<feature type="transmembrane region" description="Helical" evidence="10">
    <location>
        <begin position="6"/>
        <end position="26"/>
    </location>
</feature>
<dbReference type="SUPFAM" id="SSF55874">
    <property type="entry name" value="ATPase domain of HSP90 chaperone/DNA topoisomerase II/histidine kinase"/>
    <property type="match status" value="1"/>
</dbReference>
<dbReference type="PANTHER" id="PTHR43065:SF42">
    <property type="entry name" value="TWO-COMPONENT SENSOR PPRA"/>
    <property type="match status" value="1"/>
</dbReference>
<evidence type="ECO:0000313" key="15">
    <source>
        <dbReference type="EMBL" id="HDI82283.1"/>
    </source>
</evidence>
<evidence type="ECO:0000259" key="11">
    <source>
        <dbReference type="PROSITE" id="PS50109"/>
    </source>
</evidence>
<dbReference type="Pfam" id="PF00072">
    <property type="entry name" value="Response_reg"/>
    <property type="match status" value="1"/>
</dbReference>
<name>A0A7C0ZGD7_UNCW3</name>
<evidence type="ECO:0000256" key="9">
    <source>
        <dbReference type="PROSITE-ProRule" id="PRU00169"/>
    </source>
</evidence>
<dbReference type="InterPro" id="IPR036890">
    <property type="entry name" value="HATPase_C_sf"/>
</dbReference>
<evidence type="ECO:0000259" key="13">
    <source>
        <dbReference type="PROSITE" id="PS50112"/>
    </source>
</evidence>
<dbReference type="SUPFAM" id="SSF55785">
    <property type="entry name" value="PYP-like sensor domain (PAS domain)"/>
    <property type="match status" value="1"/>
</dbReference>
<evidence type="ECO:0000256" key="10">
    <source>
        <dbReference type="SAM" id="Phobius"/>
    </source>
</evidence>
<dbReference type="Gene3D" id="3.30.565.10">
    <property type="entry name" value="Histidine kinase-like ATPase, C-terminal domain"/>
    <property type="match status" value="1"/>
</dbReference>
<dbReference type="Pfam" id="PF02518">
    <property type="entry name" value="HATPase_c"/>
    <property type="match status" value="1"/>
</dbReference>
<feature type="transmembrane region" description="Helical" evidence="10">
    <location>
        <begin position="66"/>
        <end position="86"/>
    </location>
</feature>
<feature type="domain" description="Histidine kinase" evidence="11">
    <location>
        <begin position="232"/>
        <end position="450"/>
    </location>
</feature>
<dbReference type="InterPro" id="IPR003594">
    <property type="entry name" value="HATPase_dom"/>
</dbReference>
<dbReference type="GO" id="GO:0000155">
    <property type="term" value="F:phosphorelay sensor kinase activity"/>
    <property type="evidence" value="ECO:0007669"/>
    <property type="project" value="InterPro"/>
</dbReference>
<keyword evidence="7" id="KW-0067">ATP-binding</keyword>
<dbReference type="InterPro" id="IPR003661">
    <property type="entry name" value="HisK_dim/P_dom"/>
</dbReference>
<comment type="catalytic activity">
    <reaction evidence="1">
        <text>ATP + protein L-histidine = ADP + protein N-phospho-L-histidine.</text>
        <dbReference type="EC" id="2.7.13.3"/>
    </reaction>
</comment>
<dbReference type="EMBL" id="DQWE01000030">
    <property type="protein sequence ID" value="HDI82283.1"/>
    <property type="molecule type" value="Genomic_DNA"/>
</dbReference>
<keyword evidence="10" id="KW-1133">Transmembrane helix</keyword>
<feature type="domain" description="PAS" evidence="13">
    <location>
        <begin position="97"/>
        <end position="166"/>
    </location>
</feature>
<keyword evidence="10" id="KW-0812">Transmembrane</keyword>
<dbReference type="Gene3D" id="3.40.50.2300">
    <property type="match status" value="1"/>
</dbReference>
<dbReference type="SMART" id="SM00448">
    <property type="entry name" value="REC"/>
    <property type="match status" value="1"/>
</dbReference>
<dbReference type="PRINTS" id="PR00344">
    <property type="entry name" value="BCTRLSENSOR"/>
</dbReference>
<dbReference type="CDD" id="cd00130">
    <property type="entry name" value="PAS"/>
    <property type="match status" value="1"/>
</dbReference>
<reference evidence="15" key="1">
    <citation type="journal article" date="2020" name="mSystems">
        <title>Genome- and Community-Level Interaction Insights into Carbon Utilization and Element Cycling Functions of Hydrothermarchaeota in Hydrothermal Sediment.</title>
        <authorList>
            <person name="Zhou Z."/>
            <person name="Liu Y."/>
            <person name="Xu W."/>
            <person name="Pan J."/>
            <person name="Luo Z.H."/>
            <person name="Li M."/>
        </authorList>
    </citation>
    <scope>NUCLEOTIDE SEQUENCE [LARGE SCALE GENOMIC DNA]</scope>
    <source>
        <strain evidence="15">HyVt-102</strain>
    </source>
</reference>
<evidence type="ECO:0000256" key="3">
    <source>
        <dbReference type="ARBA" id="ARBA00022553"/>
    </source>
</evidence>
<dbReference type="PANTHER" id="PTHR43065">
    <property type="entry name" value="SENSOR HISTIDINE KINASE"/>
    <property type="match status" value="1"/>
</dbReference>
<evidence type="ECO:0000256" key="4">
    <source>
        <dbReference type="ARBA" id="ARBA00022679"/>
    </source>
</evidence>
<accession>A0A7C0ZGD7</accession>
<dbReference type="SMART" id="SM00387">
    <property type="entry name" value="HATPase_c"/>
    <property type="match status" value="1"/>
</dbReference>
<dbReference type="AlphaFoldDB" id="A0A7C0ZGD7"/>
<dbReference type="SUPFAM" id="SSF52172">
    <property type="entry name" value="CheY-like"/>
    <property type="match status" value="1"/>
</dbReference>
<evidence type="ECO:0000256" key="6">
    <source>
        <dbReference type="ARBA" id="ARBA00022777"/>
    </source>
</evidence>
<keyword evidence="8" id="KW-0902">Two-component regulatory system</keyword>
<evidence type="ECO:0000256" key="8">
    <source>
        <dbReference type="ARBA" id="ARBA00023012"/>
    </source>
</evidence>
<dbReference type="InterPro" id="IPR013767">
    <property type="entry name" value="PAS_fold"/>
</dbReference>
<dbReference type="CDD" id="cd00082">
    <property type="entry name" value="HisKA"/>
    <property type="match status" value="1"/>
</dbReference>
<organism evidence="15">
    <name type="scientific">candidate division WOR-3 bacterium</name>
    <dbReference type="NCBI Taxonomy" id="2052148"/>
    <lineage>
        <taxon>Bacteria</taxon>
        <taxon>Bacteria division WOR-3</taxon>
    </lineage>
</organism>
<feature type="transmembrane region" description="Helical" evidence="10">
    <location>
        <begin position="38"/>
        <end position="60"/>
    </location>
</feature>
<dbReference type="CDD" id="cd17546">
    <property type="entry name" value="REC_hyHK_CKI1_RcsC-like"/>
    <property type="match status" value="1"/>
</dbReference>
<dbReference type="InterPro" id="IPR011006">
    <property type="entry name" value="CheY-like_superfamily"/>
</dbReference>
<gene>
    <name evidence="15" type="ORF">ENF18_00645</name>
</gene>
<dbReference type="InterPro" id="IPR035965">
    <property type="entry name" value="PAS-like_dom_sf"/>
</dbReference>
<feature type="domain" description="PAC" evidence="14">
    <location>
        <begin position="169"/>
        <end position="219"/>
    </location>
</feature>
<dbReference type="PROSITE" id="PS50112">
    <property type="entry name" value="PAS"/>
    <property type="match status" value="1"/>
</dbReference>
<dbReference type="InterPro" id="IPR036097">
    <property type="entry name" value="HisK_dim/P_sf"/>
</dbReference>
<dbReference type="Proteomes" id="UP000885847">
    <property type="component" value="Unassembled WGS sequence"/>
</dbReference>
<dbReference type="NCBIfam" id="TIGR00229">
    <property type="entry name" value="sensory_box"/>
    <property type="match status" value="1"/>
</dbReference>
<keyword evidence="4" id="KW-0808">Transferase</keyword>
<dbReference type="GO" id="GO:0006355">
    <property type="term" value="P:regulation of DNA-templated transcription"/>
    <property type="evidence" value="ECO:0007669"/>
    <property type="project" value="InterPro"/>
</dbReference>
<feature type="domain" description="Response regulatory" evidence="12">
    <location>
        <begin position="469"/>
        <end position="589"/>
    </location>
</feature>
<evidence type="ECO:0000256" key="5">
    <source>
        <dbReference type="ARBA" id="ARBA00022741"/>
    </source>
</evidence>